<accession>A0ABQ7BZ21</accession>
<reference evidence="2 3" key="1">
    <citation type="journal article" date="2020" name="BMC Genomics">
        <title>Intraspecific diversification of the crop wild relative Brassica cretica Lam. using demographic model selection.</title>
        <authorList>
            <person name="Kioukis A."/>
            <person name="Michalopoulou V.A."/>
            <person name="Briers L."/>
            <person name="Pirintsos S."/>
            <person name="Studholme D.J."/>
            <person name="Pavlidis P."/>
            <person name="Sarris P.F."/>
        </authorList>
    </citation>
    <scope>NUCLEOTIDE SEQUENCE [LARGE SCALE GENOMIC DNA]</scope>
    <source>
        <strain evidence="3">cv. PFS-1207/04</strain>
    </source>
</reference>
<sequence length="92" mass="10518">MALQFVDFILSIFISLFSHLIAPFVADHVVYGLKLKIWFLGGWLQFSSTQVVNLLLMHPLVLVCGVGLLEFWFLPFRVLWFIAGMSALYVLV</sequence>
<evidence type="ECO:0000313" key="3">
    <source>
        <dbReference type="Proteomes" id="UP000266723"/>
    </source>
</evidence>
<dbReference type="Proteomes" id="UP000266723">
    <property type="component" value="Unassembled WGS sequence"/>
</dbReference>
<protein>
    <submittedName>
        <fullName evidence="2">Uncharacterized protein</fullName>
    </submittedName>
</protein>
<organism evidence="2 3">
    <name type="scientific">Brassica cretica</name>
    <name type="common">Mustard</name>
    <dbReference type="NCBI Taxonomy" id="69181"/>
    <lineage>
        <taxon>Eukaryota</taxon>
        <taxon>Viridiplantae</taxon>
        <taxon>Streptophyta</taxon>
        <taxon>Embryophyta</taxon>
        <taxon>Tracheophyta</taxon>
        <taxon>Spermatophyta</taxon>
        <taxon>Magnoliopsida</taxon>
        <taxon>eudicotyledons</taxon>
        <taxon>Gunneridae</taxon>
        <taxon>Pentapetalae</taxon>
        <taxon>rosids</taxon>
        <taxon>malvids</taxon>
        <taxon>Brassicales</taxon>
        <taxon>Brassicaceae</taxon>
        <taxon>Brassiceae</taxon>
        <taxon>Brassica</taxon>
    </lineage>
</organism>
<evidence type="ECO:0000313" key="2">
    <source>
        <dbReference type="EMBL" id="KAF3544583.1"/>
    </source>
</evidence>
<comment type="caution">
    <text evidence="2">The sequence shown here is derived from an EMBL/GenBank/DDBJ whole genome shotgun (WGS) entry which is preliminary data.</text>
</comment>
<feature type="transmembrane region" description="Helical" evidence="1">
    <location>
        <begin position="6"/>
        <end position="25"/>
    </location>
</feature>
<keyword evidence="1" id="KW-0812">Transmembrane</keyword>
<gene>
    <name evidence="2" type="ORF">DY000_02003117</name>
</gene>
<dbReference type="EMBL" id="QGKV02000832">
    <property type="protein sequence ID" value="KAF3544583.1"/>
    <property type="molecule type" value="Genomic_DNA"/>
</dbReference>
<name>A0ABQ7BZ21_BRACR</name>
<keyword evidence="1" id="KW-0472">Membrane</keyword>
<keyword evidence="1" id="KW-1133">Transmembrane helix</keyword>
<proteinExistence type="predicted"/>
<keyword evidence="3" id="KW-1185">Reference proteome</keyword>
<evidence type="ECO:0000256" key="1">
    <source>
        <dbReference type="SAM" id="Phobius"/>
    </source>
</evidence>